<evidence type="ECO:0000256" key="4">
    <source>
        <dbReference type="ARBA" id="ARBA00010416"/>
    </source>
</evidence>
<evidence type="ECO:0000256" key="3">
    <source>
        <dbReference type="ARBA" id="ARBA00004752"/>
    </source>
</evidence>
<reference evidence="21 22" key="1">
    <citation type="journal article" date="2015" name="Microbiology (Mosc.)">
        <title>Genomics of the Weissella cibaria species with an examination of its metabolic traits.</title>
        <authorList>
            <person name="Lynch K.M."/>
            <person name="Lucid A."/>
            <person name="Arendt E.K."/>
            <person name="Sleator R.D."/>
            <person name="Lucey B."/>
            <person name="Coffey A."/>
        </authorList>
    </citation>
    <scope>NUCLEOTIDE SEQUENCE [LARGE SCALE GENOMIC DNA]</scope>
    <source>
        <strain evidence="21 22">AB3b</strain>
    </source>
</reference>
<dbReference type="InterPro" id="IPR005762">
    <property type="entry name" value="MurD"/>
</dbReference>
<evidence type="ECO:0000256" key="15">
    <source>
        <dbReference type="ARBA" id="ARBA00032324"/>
    </source>
</evidence>
<dbReference type="Pfam" id="PF21799">
    <property type="entry name" value="MurD-like_N"/>
    <property type="match status" value="1"/>
</dbReference>
<evidence type="ECO:0000259" key="20">
    <source>
        <dbReference type="Pfam" id="PF08245"/>
    </source>
</evidence>
<dbReference type="InterPro" id="IPR004101">
    <property type="entry name" value="Mur_ligase_C"/>
</dbReference>
<evidence type="ECO:0000256" key="7">
    <source>
        <dbReference type="ARBA" id="ARBA00022490"/>
    </source>
</evidence>
<keyword evidence="17 18" id="KW-0132">Cell division</keyword>
<dbReference type="SUPFAM" id="SSF51984">
    <property type="entry name" value="MurCD N-terminal domain"/>
    <property type="match status" value="1"/>
</dbReference>
<keyword evidence="9 17" id="KW-0547">Nucleotide-binding</keyword>
<evidence type="ECO:0000256" key="11">
    <source>
        <dbReference type="ARBA" id="ARBA00022960"/>
    </source>
</evidence>
<evidence type="ECO:0000256" key="9">
    <source>
        <dbReference type="ARBA" id="ARBA00022741"/>
    </source>
</evidence>
<dbReference type="PANTHER" id="PTHR43692">
    <property type="entry name" value="UDP-N-ACETYLMURAMOYLALANINE--D-GLUTAMATE LIGASE"/>
    <property type="match status" value="1"/>
</dbReference>
<comment type="catalytic activity">
    <reaction evidence="16 17 18">
        <text>UDP-N-acetyl-alpha-D-muramoyl-L-alanine + D-glutamate + ATP = UDP-N-acetyl-alpha-D-muramoyl-L-alanyl-D-glutamate + ADP + phosphate + H(+)</text>
        <dbReference type="Rhea" id="RHEA:16429"/>
        <dbReference type="ChEBI" id="CHEBI:15378"/>
        <dbReference type="ChEBI" id="CHEBI:29986"/>
        <dbReference type="ChEBI" id="CHEBI:30616"/>
        <dbReference type="ChEBI" id="CHEBI:43474"/>
        <dbReference type="ChEBI" id="CHEBI:83898"/>
        <dbReference type="ChEBI" id="CHEBI:83900"/>
        <dbReference type="ChEBI" id="CHEBI:456216"/>
        <dbReference type="EC" id="6.3.2.9"/>
    </reaction>
</comment>
<dbReference type="GO" id="GO:0071555">
    <property type="term" value="P:cell wall organization"/>
    <property type="evidence" value="ECO:0007669"/>
    <property type="project" value="UniProtKB-KW"/>
</dbReference>
<dbReference type="GO" id="GO:0051301">
    <property type="term" value="P:cell division"/>
    <property type="evidence" value="ECO:0007669"/>
    <property type="project" value="UniProtKB-KW"/>
</dbReference>
<feature type="binding site" evidence="17">
    <location>
        <begin position="110"/>
        <end position="116"/>
    </location>
    <ligand>
        <name>ATP</name>
        <dbReference type="ChEBI" id="CHEBI:30616"/>
    </ligand>
</feature>
<feature type="domain" description="Mur ligase central" evidence="20">
    <location>
        <begin position="109"/>
        <end position="284"/>
    </location>
</feature>
<dbReference type="Pfam" id="PF02875">
    <property type="entry name" value="Mur_ligase_C"/>
    <property type="match status" value="1"/>
</dbReference>
<dbReference type="InterPro" id="IPR036565">
    <property type="entry name" value="Mur-like_cat_sf"/>
</dbReference>
<evidence type="ECO:0000313" key="22">
    <source>
        <dbReference type="Proteomes" id="UP000032289"/>
    </source>
</evidence>
<dbReference type="Pfam" id="PF08245">
    <property type="entry name" value="Mur_ligase_M"/>
    <property type="match status" value="1"/>
</dbReference>
<dbReference type="InterPro" id="IPR013221">
    <property type="entry name" value="Mur_ligase_cen"/>
</dbReference>
<dbReference type="NCBIfam" id="TIGR01087">
    <property type="entry name" value="murD"/>
    <property type="match status" value="1"/>
</dbReference>
<dbReference type="InterPro" id="IPR036615">
    <property type="entry name" value="Mur_ligase_C_dom_sf"/>
</dbReference>
<dbReference type="EMBL" id="JWHT01000063">
    <property type="protein sequence ID" value="KIU20183.1"/>
    <property type="molecule type" value="Genomic_DNA"/>
</dbReference>
<dbReference type="GO" id="GO:0008764">
    <property type="term" value="F:UDP-N-acetylmuramoylalanine-D-glutamate ligase activity"/>
    <property type="evidence" value="ECO:0007669"/>
    <property type="project" value="UniProtKB-UniRule"/>
</dbReference>
<dbReference type="HAMAP" id="MF_00639">
    <property type="entry name" value="MurD"/>
    <property type="match status" value="1"/>
</dbReference>
<evidence type="ECO:0000256" key="12">
    <source>
        <dbReference type="ARBA" id="ARBA00022984"/>
    </source>
</evidence>
<dbReference type="UniPathway" id="UPA00219"/>
<evidence type="ECO:0000256" key="1">
    <source>
        <dbReference type="ARBA" id="ARBA00002734"/>
    </source>
</evidence>
<evidence type="ECO:0000256" key="18">
    <source>
        <dbReference type="RuleBase" id="RU003664"/>
    </source>
</evidence>
<comment type="similarity">
    <text evidence="4 17">Belongs to the MurCDEF family.</text>
</comment>
<dbReference type="Gene3D" id="3.90.190.20">
    <property type="entry name" value="Mur ligase, C-terminal domain"/>
    <property type="match status" value="1"/>
</dbReference>
<keyword evidence="17 18" id="KW-0131">Cell cycle</keyword>
<dbReference type="Gene3D" id="3.40.1190.10">
    <property type="entry name" value="Mur-like, catalytic domain"/>
    <property type="match status" value="1"/>
</dbReference>
<keyword evidence="10 17" id="KW-0067">ATP-binding</keyword>
<organism evidence="21 22">
    <name type="scientific">Weissella cibaria</name>
    <dbReference type="NCBI Taxonomy" id="137591"/>
    <lineage>
        <taxon>Bacteria</taxon>
        <taxon>Bacillati</taxon>
        <taxon>Bacillota</taxon>
        <taxon>Bacilli</taxon>
        <taxon>Lactobacillales</taxon>
        <taxon>Lactobacillaceae</taxon>
        <taxon>Weissella</taxon>
    </lineage>
</organism>
<keyword evidence="11 17" id="KW-0133">Cell shape</keyword>
<evidence type="ECO:0000259" key="19">
    <source>
        <dbReference type="Pfam" id="PF02875"/>
    </source>
</evidence>
<dbReference type="RefSeq" id="WP_043941934.1">
    <property type="nucleotide sequence ID" value="NZ_JWHT01000063.1"/>
</dbReference>
<dbReference type="SUPFAM" id="SSF53244">
    <property type="entry name" value="MurD-like peptide ligases, peptide-binding domain"/>
    <property type="match status" value="1"/>
</dbReference>
<dbReference type="GO" id="GO:0009252">
    <property type="term" value="P:peptidoglycan biosynthetic process"/>
    <property type="evidence" value="ECO:0007669"/>
    <property type="project" value="UniProtKB-UniRule"/>
</dbReference>
<gene>
    <name evidence="17 21" type="primary">murD</name>
    <name evidence="21" type="ORF">ab3b_02263</name>
</gene>
<evidence type="ECO:0000256" key="13">
    <source>
        <dbReference type="ARBA" id="ARBA00023316"/>
    </source>
</evidence>
<evidence type="ECO:0000313" key="21">
    <source>
        <dbReference type="EMBL" id="KIU20183.1"/>
    </source>
</evidence>
<evidence type="ECO:0000256" key="10">
    <source>
        <dbReference type="ARBA" id="ARBA00022840"/>
    </source>
</evidence>
<dbReference type="Gene3D" id="3.40.50.720">
    <property type="entry name" value="NAD(P)-binding Rossmann-like Domain"/>
    <property type="match status" value="1"/>
</dbReference>
<name>A0A0D1JFI7_9LACO</name>
<dbReference type="AlphaFoldDB" id="A0A0D1JFI7"/>
<comment type="subcellular location">
    <subcellularLocation>
        <location evidence="2 17 18">Cytoplasm</location>
    </subcellularLocation>
</comment>
<comment type="function">
    <text evidence="1 17 18">Cell wall formation. Catalyzes the addition of glutamate to the nucleotide precursor UDP-N-acetylmuramoyl-L-alanine (UMA).</text>
</comment>
<evidence type="ECO:0000256" key="14">
    <source>
        <dbReference type="ARBA" id="ARBA00030398"/>
    </source>
</evidence>
<dbReference type="Proteomes" id="UP000032289">
    <property type="component" value="Unassembled WGS sequence"/>
</dbReference>
<keyword evidence="7 17" id="KW-0963">Cytoplasm</keyword>
<dbReference type="GO" id="GO:0005737">
    <property type="term" value="C:cytoplasm"/>
    <property type="evidence" value="ECO:0007669"/>
    <property type="project" value="UniProtKB-SubCell"/>
</dbReference>
<proteinExistence type="inferred from homology"/>
<evidence type="ECO:0000256" key="5">
    <source>
        <dbReference type="ARBA" id="ARBA00012212"/>
    </source>
</evidence>
<evidence type="ECO:0000256" key="16">
    <source>
        <dbReference type="ARBA" id="ARBA00047632"/>
    </source>
</evidence>
<evidence type="ECO:0000256" key="8">
    <source>
        <dbReference type="ARBA" id="ARBA00022598"/>
    </source>
</evidence>
<feature type="domain" description="Mur ligase C-terminal" evidence="19">
    <location>
        <begin position="307"/>
        <end position="419"/>
    </location>
</feature>
<keyword evidence="12 17" id="KW-0573">Peptidoglycan synthesis</keyword>
<evidence type="ECO:0000256" key="17">
    <source>
        <dbReference type="HAMAP-Rule" id="MF_00639"/>
    </source>
</evidence>
<keyword evidence="13 17" id="KW-0961">Cell wall biogenesis/degradation</keyword>
<sequence>MNKHVLVIGFARSGAAVASLLLNEGAQVTVSDPKMDVTNEDVVALQARGATFTTEQTTELLTGVDLVVKNPGIPYSIPVLVAAKAAGIPIVVEVAVAQKYIRGEWIALTGSNGKTTTTEMIAAVLRTQATADHQVVVAGNIGTPVSEVAPSLRDTDTLVTELSSFQLMGMPEAKPNIAIITNIFASHLDYHGSRENYVAAKMGITKNQTADDYLVINYDRAEWRELAQQTAATVVPVSRLDNSEDGAYEHDGQLYYQGELVMAAAELGVPGDHNVENALVAIAVGKLRHVPTNDIAEALRRFTGVEHRLQFVGTFDGRQVYNDSKATDIEATEMALSGFTAPVVLLAGGLDRGDDQMRLLQAMKAHVKALIVFGQTADKVAAVGEALAIPVVHATDAPAAVAPAFELSEPGDIILLSPAAASWDQFPNFETRGDLFVAAVQAHATKD</sequence>
<comment type="caution">
    <text evidence="21">The sequence shown here is derived from an EMBL/GenBank/DDBJ whole genome shotgun (WGS) entry which is preliminary data.</text>
</comment>
<evidence type="ECO:0000256" key="2">
    <source>
        <dbReference type="ARBA" id="ARBA00004496"/>
    </source>
</evidence>
<dbReference type="EC" id="6.3.2.9" evidence="5 17"/>
<dbReference type="GO" id="GO:0005524">
    <property type="term" value="F:ATP binding"/>
    <property type="evidence" value="ECO:0007669"/>
    <property type="project" value="UniProtKB-UniRule"/>
</dbReference>
<accession>A0A0D1JFI7</accession>
<dbReference type="GO" id="GO:0008360">
    <property type="term" value="P:regulation of cell shape"/>
    <property type="evidence" value="ECO:0007669"/>
    <property type="project" value="UniProtKB-KW"/>
</dbReference>
<comment type="pathway">
    <text evidence="3 17 18">Cell wall biogenesis; peptidoglycan biosynthesis.</text>
</comment>
<keyword evidence="8 17" id="KW-0436">Ligase</keyword>
<dbReference type="PANTHER" id="PTHR43692:SF1">
    <property type="entry name" value="UDP-N-ACETYLMURAMOYLALANINE--D-GLUTAMATE LIGASE"/>
    <property type="match status" value="1"/>
</dbReference>
<dbReference type="PATRIC" id="fig|137591.24.peg.2213"/>
<dbReference type="SUPFAM" id="SSF53623">
    <property type="entry name" value="MurD-like peptide ligases, catalytic domain"/>
    <property type="match status" value="1"/>
</dbReference>
<protein>
    <recommendedName>
        <fullName evidence="6 17">UDP-N-acetylmuramoylalanine--D-glutamate ligase</fullName>
        <ecNumber evidence="5 17">6.3.2.9</ecNumber>
    </recommendedName>
    <alternativeName>
        <fullName evidence="15 17">D-glutamic acid-adding enzyme</fullName>
    </alternativeName>
    <alternativeName>
        <fullName evidence="14 17">UDP-N-acetylmuramoyl-L-alanyl-D-glutamate synthetase</fullName>
    </alternativeName>
</protein>
<evidence type="ECO:0000256" key="6">
    <source>
        <dbReference type="ARBA" id="ARBA00015655"/>
    </source>
</evidence>